<dbReference type="PANTHER" id="PTHR21704:SF18">
    <property type="entry name" value="NIPPED-B-LIKE PROTEIN"/>
    <property type="match status" value="1"/>
</dbReference>
<dbReference type="Proteomes" id="UP000583740">
    <property type="component" value="Unassembled WGS sequence"/>
</dbReference>
<dbReference type="InterPro" id="IPR016024">
    <property type="entry name" value="ARM-type_fold"/>
</dbReference>
<keyword evidence="2" id="KW-1185">Reference proteome</keyword>
<reference evidence="1 2" key="1">
    <citation type="submission" date="2019-09" db="EMBL/GenBank/DDBJ databases">
        <title>Bird 10,000 Genomes (B10K) Project - Family phase.</title>
        <authorList>
            <person name="Zhang G."/>
        </authorList>
    </citation>
    <scope>NUCLEOTIDE SEQUENCE [LARGE SCALE GENOMIC DNA]</scope>
    <source>
        <strain evidence="1">B10K-DU-001-69</strain>
        <tissue evidence="1">Muscle</tissue>
    </source>
</reference>
<dbReference type="GO" id="GO:0140588">
    <property type="term" value="P:chromatin looping"/>
    <property type="evidence" value="ECO:0007669"/>
    <property type="project" value="InterPro"/>
</dbReference>
<dbReference type="AlphaFoldDB" id="A0A7K5MAR7"/>
<dbReference type="GO" id="GO:0003682">
    <property type="term" value="F:chromatin binding"/>
    <property type="evidence" value="ECO:0007669"/>
    <property type="project" value="TreeGrafter"/>
</dbReference>
<evidence type="ECO:0000313" key="1">
    <source>
        <dbReference type="EMBL" id="NWT27850.1"/>
    </source>
</evidence>
<dbReference type="GO" id="GO:0034087">
    <property type="term" value="P:establishment of mitotic sister chromatid cohesion"/>
    <property type="evidence" value="ECO:0007669"/>
    <property type="project" value="TreeGrafter"/>
</dbReference>
<accession>A0A7K5MAR7</accession>
<dbReference type="GO" id="GO:0007420">
    <property type="term" value="P:brain development"/>
    <property type="evidence" value="ECO:0007669"/>
    <property type="project" value="TreeGrafter"/>
</dbReference>
<dbReference type="GO" id="GO:0090694">
    <property type="term" value="C:Scc2-Scc4 cohesin loading complex"/>
    <property type="evidence" value="ECO:0007669"/>
    <property type="project" value="TreeGrafter"/>
</dbReference>
<organism evidence="1 2">
    <name type="scientific">Cardinalis cardinalis</name>
    <name type="common">Northern cardinal</name>
    <dbReference type="NCBI Taxonomy" id="98964"/>
    <lineage>
        <taxon>Eukaryota</taxon>
        <taxon>Metazoa</taxon>
        <taxon>Chordata</taxon>
        <taxon>Craniata</taxon>
        <taxon>Vertebrata</taxon>
        <taxon>Euteleostomi</taxon>
        <taxon>Archelosauria</taxon>
        <taxon>Archosauria</taxon>
        <taxon>Dinosauria</taxon>
        <taxon>Saurischia</taxon>
        <taxon>Theropoda</taxon>
        <taxon>Coelurosauria</taxon>
        <taxon>Aves</taxon>
        <taxon>Neognathae</taxon>
        <taxon>Neoaves</taxon>
        <taxon>Telluraves</taxon>
        <taxon>Australaves</taxon>
        <taxon>Passeriformes</taxon>
        <taxon>Cardinalidae</taxon>
        <taxon>Cardinalis</taxon>
    </lineage>
</organism>
<name>A0A7K5MAR7_CARCD</name>
<dbReference type="GO" id="GO:0048703">
    <property type="term" value="P:embryonic viscerocranium morphogenesis"/>
    <property type="evidence" value="ECO:0007669"/>
    <property type="project" value="TreeGrafter"/>
</dbReference>
<feature type="non-terminal residue" evidence="1">
    <location>
        <position position="279"/>
    </location>
</feature>
<dbReference type="EMBL" id="VYXE01010998">
    <property type="protein sequence ID" value="NWT27850.1"/>
    <property type="molecule type" value="Genomic_DNA"/>
</dbReference>
<proteinExistence type="predicted"/>
<dbReference type="GO" id="GO:0071169">
    <property type="term" value="P:establishment of protein localization to chromatin"/>
    <property type="evidence" value="ECO:0007669"/>
    <property type="project" value="TreeGrafter"/>
</dbReference>
<sequence length="279" mass="31382">GGVLSSKAKRAKCSTHKQRVIVMLYNKVCDIVSSLSELLEIQLLTDTTILQVSSMGITPFFVENVSELQLCAIKLVTAVFSRYEKHRQLILEEIFTSLARLPTSKRSLRNFRLNSSDTDGEPMYIQMVTALVLQLIQCVVHLPSAEKDSNSEEESNKKVDQDVLMTNSYETAMRTAQNFLSIFLKKCGSKQGEEDYRPLFENFIQDLLSTVNKPEWPAAELLLSLLGRLLVHQFSNKSTEMALRVASLDYLGTVAARLRKDAVTSKMDQGSLARILKQV</sequence>
<protein>
    <submittedName>
        <fullName evidence="1">NIPBL protein</fullName>
    </submittedName>
</protein>
<feature type="non-terminal residue" evidence="1">
    <location>
        <position position="1"/>
    </location>
</feature>
<dbReference type="GO" id="GO:0003007">
    <property type="term" value="P:heart morphogenesis"/>
    <property type="evidence" value="ECO:0007669"/>
    <property type="project" value="TreeGrafter"/>
</dbReference>
<dbReference type="GO" id="GO:0010468">
    <property type="term" value="P:regulation of gene expression"/>
    <property type="evidence" value="ECO:0007669"/>
    <property type="project" value="InterPro"/>
</dbReference>
<comment type="caution">
    <text evidence="1">The sequence shown here is derived from an EMBL/GenBank/DDBJ whole genome shotgun (WGS) entry which is preliminary data.</text>
</comment>
<gene>
    <name evidence="1" type="primary">Nipbl_4</name>
    <name evidence="1" type="ORF">CARCAR_R15122</name>
</gene>
<evidence type="ECO:0000313" key="2">
    <source>
        <dbReference type="Proteomes" id="UP000583740"/>
    </source>
</evidence>
<dbReference type="GO" id="GO:0061775">
    <property type="term" value="F:cohesin loader activity"/>
    <property type="evidence" value="ECO:0007669"/>
    <property type="project" value="InterPro"/>
</dbReference>
<dbReference type="GO" id="GO:0048565">
    <property type="term" value="P:digestive tract development"/>
    <property type="evidence" value="ECO:0007669"/>
    <property type="project" value="TreeGrafter"/>
</dbReference>
<dbReference type="SUPFAM" id="SSF48371">
    <property type="entry name" value="ARM repeat"/>
    <property type="match status" value="1"/>
</dbReference>
<dbReference type="PANTHER" id="PTHR21704">
    <property type="entry name" value="NIPPED-B-LIKE PROTEIN DELANGIN SCC2-RELATED"/>
    <property type="match status" value="1"/>
</dbReference>
<dbReference type="GO" id="GO:1990414">
    <property type="term" value="P:replication-born double-strand break repair via sister chromatid exchange"/>
    <property type="evidence" value="ECO:0007669"/>
    <property type="project" value="TreeGrafter"/>
</dbReference>
<dbReference type="InterPro" id="IPR033031">
    <property type="entry name" value="Scc2/Nipped-B"/>
</dbReference>